<accession>A0ABN8JRC0</accession>
<organism evidence="1 2">
    <name type="scientific">Mesorhizobium escarrei</name>
    <dbReference type="NCBI Taxonomy" id="666018"/>
    <lineage>
        <taxon>Bacteria</taxon>
        <taxon>Pseudomonadati</taxon>
        <taxon>Pseudomonadota</taxon>
        <taxon>Alphaproteobacteria</taxon>
        <taxon>Hyphomicrobiales</taxon>
        <taxon>Phyllobacteriaceae</taxon>
        <taxon>Mesorhizobium</taxon>
    </lineage>
</organism>
<evidence type="ECO:0000313" key="1">
    <source>
        <dbReference type="EMBL" id="CAH2399872.1"/>
    </source>
</evidence>
<gene>
    <name evidence="1" type="ORF">MES5069_230203</name>
</gene>
<name>A0ABN8JRC0_9HYPH</name>
<dbReference type="Proteomes" id="UP001153050">
    <property type="component" value="Unassembled WGS sequence"/>
</dbReference>
<sequence length="68" mass="7809">MLRGPRIGATFQGTLYDRNNNMDMIGITDNFRMCRNWVATKSRLSQLAQRHSISFTTRTALSFQPENA</sequence>
<reference evidence="1 2" key="1">
    <citation type="submission" date="2022-03" db="EMBL/GenBank/DDBJ databases">
        <authorList>
            <person name="Brunel B."/>
        </authorList>
    </citation>
    <scope>NUCLEOTIDE SEQUENCE [LARGE SCALE GENOMIC DNA]</scope>
    <source>
        <strain evidence="1">STM5069sample</strain>
    </source>
</reference>
<dbReference type="EMBL" id="CAKXZT010000117">
    <property type="protein sequence ID" value="CAH2399872.1"/>
    <property type="molecule type" value="Genomic_DNA"/>
</dbReference>
<evidence type="ECO:0000313" key="2">
    <source>
        <dbReference type="Proteomes" id="UP001153050"/>
    </source>
</evidence>
<keyword evidence="2" id="KW-1185">Reference proteome</keyword>
<protein>
    <submittedName>
        <fullName evidence="1">Uncharacterized protein</fullName>
    </submittedName>
</protein>
<comment type="caution">
    <text evidence="1">The sequence shown here is derived from an EMBL/GenBank/DDBJ whole genome shotgun (WGS) entry which is preliminary data.</text>
</comment>
<proteinExistence type="predicted"/>